<proteinExistence type="predicted"/>
<evidence type="ECO:0000313" key="1">
    <source>
        <dbReference type="Proteomes" id="UP000887565"/>
    </source>
</evidence>
<dbReference type="AlphaFoldDB" id="A0A915ITR2"/>
<accession>A0A915ITR2</accession>
<organism evidence="1 2">
    <name type="scientific">Romanomermis culicivorax</name>
    <name type="common">Nematode worm</name>
    <dbReference type="NCBI Taxonomy" id="13658"/>
    <lineage>
        <taxon>Eukaryota</taxon>
        <taxon>Metazoa</taxon>
        <taxon>Ecdysozoa</taxon>
        <taxon>Nematoda</taxon>
        <taxon>Enoplea</taxon>
        <taxon>Dorylaimia</taxon>
        <taxon>Mermithida</taxon>
        <taxon>Mermithoidea</taxon>
        <taxon>Mermithidae</taxon>
        <taxon>Romanomermis</taxon>
    </lineage>
</organism>
<sequence>MDGCDQALCGQQAYSMAWVELLTPKLTSAEEISAEEAYGHIDISSLNTFSTGDEFNSHAKHMNIF</sequence>
<evidence type="ECO:0000313" key="2">
    <source>
        <dbReference type="WBParaSite" id="nRc.2.0.1.t17240-RA"/>
    </source>
</evidence>
<dbReference type="Proteomes" id="UP000887565">
    <property type="component" value="Unplaced"/>
</dbReference>
<reference evidence="2" key="1">
    <citation type="submission" date="2022-11" db="UniProtKB">
        <authorList>
            <consortium name="WormBaseParasite"/>
        </authorList>
    </citation>
    <scope>IDENTIFICATION</scope>
</reference>
<name>A0A915ITR2_ROMCU</name>
<protein>
    <submittedName>
        <fullName evidence="2">Uncharacterized protein</fullName>
    </submittedName>
</protein>
<dbReference type="WBParaSite" id="nRc.2.0.1.t17240-RA">
    <property type="protein sequence ID" value="nRc.2.0.1.t17240-RA"/>
    <property type="gene ID" value="nRc.2.0.1.g17240"/>
</dbReference>
<keyword evidence="1" id="KW-1185">Reference proteome</keyword>